<proteinExistence type="predicted"/>
<dbReference type="EMBL" id="CM042055">
    <property type="protein sequence ID" value="KAI3701890.1"/>
    <property type="molecule type" value="Genomic_DNA"/>
</dbReference>
<reference evidence="1 2" key="2">
    <citation type="journal article" date="2022" name="Mol. Ecol. Resour.">
        <title>The genomes of chicory, endive, great burdock and yacon provide insights into Asteraceae paleo-polyploidization history and plant inulin production.</title>
        <authorList>
            <person name="Fan W."/>
            <person name="Wang S."/>
            <person name="Wang H."/>
            <person name="Wang A."/>
            <person name="Jiang F."/>
            <person name="Liu H."/>
            <person name="Zhao H."/>
            <person name="Xu D."/>
            <person name="Zhang Y."/>
        </authorList>
    </citation>
    <scope>NUCLEOTIDE SEQUENCE [LARGE SCALE GENOMIC DNA]</scope>
    <source>
        <strain evidence="2">cv. Niubang</strain>
    </source>
</reference>
<organism evidence="1 2">
    <name type="scientific">Arctium lappa</name>
    <name type="common">Greater burdock</name>
    <name type="synonym">Lappa major</name>
    <dbReference type="NCBI Taxonomy" id="4217"/>
    <lineage>
        <taxon>Eukaryota</taxon>
        <taxon>Viridiplantae</taxon>
        <taxon>Streptophyta</taxon>
        <taxon>Embryophyta</taxon>
        <taxon>Tracheophyta</taxon>
        <taxon>Spermatophyta</taxon>
        <taxon>Magnoliopsida</taxon>
        <taxon>eudicotyledons</taxon>
        <taxon>Gunneridae</taxon>
        <taxon>Pentapetalae</taxon>
        <taxon>asterids</taxon>
        <taxon>campanulids</taxon>
        <taxon>Asterales</taxon>
        <taxon>Asteraceae</taxon>
        <taxon>Carduoideae</taxon>
        <taxon>Cardueae</taxon>
        <taxon>Arctiinae</taxon>
        <taxon>Arctium</taxon>
    </lineage>
</organism>
<comment type="caution">
    <text evidence="1">The sequence shown here is derived from an EMBL/GenBank/DDBJ whole genome shotgun (WGS) entry which is preliminary data.</text>
</comment>
<dbReference type="Proteomes" id="UP001055879">
    <property type="component" value="Linkage Group LG09"/>
</dbReference>
<protein>
    <submittedName>
        <fullName evidence="1">Uncharacterized protein</fullName>
    </submittedName>
</protein>
<evidence type="ECO:0000313" key="1">
    <source>
        <dbReference type="EMBL" id="KAI3701890.1"/>
    </source>
</evidence>
<reference evidence="2" key="1">
    <citation type="journal article" date="2022" name="Mol. Ecol. Resour.">
        <title>The genomes of chicory, endive, great burdock and yacon provide insights into Asteraceae palaeo-polyploidization history and plant inulin production.</title>
        <authorList>
            <person name="Fan W."/>
            <person name="Wang S."/>
            <person name="Wang H."/>
            <person name="Wang A."/>
            <person name="Jiang F."/>
            <person name="Liu H."/>
            <person name="Zhao H."/>
            <person name="Xu D."/>
            <person name="Zhang Y."/>
        </authorList>
    </citation>
    <scope>NUCLEOTIDE SEQUENCE [LARGE SCALE GENOMIC DNA]</scope>
    <source>
        <strain evidence="2">cv. Niubang</strain>
    </source>
</reference>
<sequence>MASTPSISPLKPPHILNGVSDCYHVIFLRRLLPSPLPRISENVNGRSPESQTSNMNSNVEDRGRRRRNEPKEKTANKQIHQYHVPEFGGEKKVYGGVNRHEGGASSH</sequence>
<gene>
    <name evidence="1" type="ORF">L6452_27341</name>
</gene>
<accession>A0ACB9A0I5</accession>
<keyword evidence="2" id="KW-1185">Reference proteome</keyword>
<evidence type="ECO:0000313" key="2">
    <source>
        <dbReference type="Proteomes" id="UP001055879"/>
    </source>
</evidence>
<name>A0ACB9A0I5_ARCLA</name>